<protein>
    <submittedName>
        <fullName evidence="1">Uncharacterized protein</fullName>
    </submittedName>
</protein>
<reference evidence="1 2" key="1">
    <citation type="journal article" date="2015" name="Genome Announc.">
        <title>Draft Genome Sequence and Gene Annotation of the Entomopathogenic Fungus Verticillium hemipterigenum.</title>
        <authorList>
            <person name="Horn F."/>
            <person name="Habel A."/>
            <person name="Scharf D.H."/>
            <person name="Dworschak J."/>
            <person name="Brakhage A.A."/>
            <person name="Guthke R."/>
            <person name="Hertweck C."/>
            <person name="Linde J."/>
        </authorList>
    </citation>
    <scope>NUCLEOTIDE SEQUENCE [LARGE SCALE GENOMIC DNA]</scope>
</reference>
<dbReference type="GO" id="GO:0016616">
    <property type="term" value="F:oxidoreductase activity, acting on the CH-OH group of donors, NAD or NADP as acceptor"/>
    <property type="evidence" value="ECO:0007669"/>
    <property type="project" value="TreeGrafter"/>
</dbReference>
<proteinExistence type="predicted"/>
<dbReference type="PRINTS" id="PR00081">
    <property type="entry name" value="GDHRDH"/>
</dbReference>
<organism evidence="1 2">
    <name type="scientific">[Torrubiella] hemipterigena</name>
    <dbReference type="NCBI Taxonomy" id="1531966"/>
    <lineage>
        <taxon>Eukaryota</taxon>
        <taxon>Fungi</taxon>
        <taxon>Dikarya</taxon>
        <taxon>Ascomycota</taxon>
        <taxon>Pezizomycotina</taxon>
        <taxon>Sordariomycetes</taxon>
        <taxon>Hypocreomycetidae</taxon>
        <taxon>Hypocreales</taxon>
        <taxon>Clavicipitaceae</taxon>
        <taxon>Clavicipitaceae incertae sedis</taxon>
        <taxon>'Torrubiella' clade</taxon>
    </lineage>
</organism>
<dbReference type="CDD" id="cd05325">
    <property type="entry name" value="carb_red_sniffer_like_SDR_c"/>
    <property type="match status" value="1"/>
</dbReference>
<keyword evidence="2" id="KW-1185">Reference proteome</keyword>
<dbReference type="HOGENOM" id="CLU_010194_9_1_1"/>
<dbReference type="EMBL" id="CDHN01000003">
    <property type="protein sequence ID" value="CEJ90839.1"/>
    <property type="molecule type" value="Genomic_DNA"/>
</dbReference>
<dbReference type="AlphaFoldDB" id="A0A0A1T7R7"/>
<dbReference type="PANTHER" id="PTHR45458:SF1">
    <property type="entry name" value="SHORT CHAIN DEHYDROGENASE"/>
    <property type="match status" value="1"/>
</dbReference>
<dbReference type="InterPro" id="IPR052184">
    <property type="entry name" value="SDR_enzymes"/>
</dbReference>
<dbReference type="InterPro" id="IPR036291">
    <property type="entry name" value="NAD(P)-bd_dom_sf"/>
</dbReference>
<evidence type="ECO:0000313" key="2">
    <source>
        <dbReference type="Proteomes" id="UP000039046"/>
    </source>
</evidence>
<gene>
    <name evidence="1" type="ORF">VHEMI06593</name>
</gene>
<dbReference type="InterPro" id="IPR002347">
    <property type="entry name" value="SDR_fam"/>
</dbReference>
<dbReference type="OrthoDB" id="5296at2759"/>
<dbReference type="Gene3D" id="3.40.50.720">
    <property type="entry name" value="NAD(P)-binding Rossmann-like Domain"/>
    <property type="match status" value="1"/>
</dbReference>
<dbReference type="Pfam" id="PF00106">
    <property type="entry name" value="adh_short"/>
    <property type="match status" value="1"/>
</dbReference>
<evidence type="ECO:0000313" key="1">
    <source>
        <dbReference type="EMBL" id="CEJ90839.1"/>
    </source>
</evidence>
<sequence>MSTYTQTTLVAGASRGIGKGLVEHLAKDPSHFVIGTVRGSSSPFDAANIKTIQLDQGVAESVTAAAKDIEPIDTLIVNGAIGLDEKLLTVSEERLQEYLNINVVGVLRIVRAFLPGLRAGKLKQIVLISSTSGSITRQVNAKSGFTGPYAVTKAAVNMIAVQLHNELSESGGFTVIPVHPGWVSTDMGNSSRAGGMPVSDSVEGIIKVINGLTIDKSATFYEYSGEELPW</sequence>
<dbReference type="PANTHER" id="PTHR45458">
    <property type="entry name" value="SHORT-CHAIN DEHYDROGENASE/REDUCTASE SDR"/>
    <property type="match status" value="1"/>
</dbReference>
<accession>A0A0A1T7R7</accession>
<dbReference type="Proteomes" id="UP000039046">
    <property type="component" value="Unassembled WGS sequence"/>
</dbReference>
<name>A0A0A1T7R7_9HYPO</name>
<dbReference type="SUPFAM" id="SSF51735">
    <property type="entry name" value="NAD(P)-binding Rossmann-fold domains"/>
    <property type="match status" value="1"/>
</dbReference>